<sequence>MTCPMERAYHLNNAAIYHMQVGAYHVAQQKLTEALRIAKQYAFSLKRDVTTITDWDTAAAAAYFSSNQGTIHSFVRIPALWDSNVYLCDQAIAIHPPPADLSTVTTDESILKGKRQDSSEHVPFVSIDGAIIIFNTALAFHAYGLHESSPQPHPWLANAQKLYQMARVMMLEQSDGGAFDETSLSIQVAATNNLVHVHASRGEHLEASQRLGELHTLLSEAASHHPNTTCKNGSILASIFQNVILISKASAAAAA</sequence>
<reference evidence="1" key="2">
    <citation type="submission" date="2021-04" db="EMBL/GenBank/DDBJ databases">
        <authorList>
            <person name="Podell S."/>
        </authorList>
    </citation>
    <scope>NUCLEOTIDE SEQUENCE</scope>
    <source>
        <strain evidence="1">Hildebrandi</strain>
    </source>
</reference>
<keyword evidence="2" id="KW-1185">Reference proteome</keyword>
<protein>
    <submittedName>
        <fullName evidence="1">Uncharacterized protein</fullName>
    </submittedName>
</protein>
<proteinExistence type="predicted"/>
<dbReference type="Proteomes" id="UP000693970">
    <property type="component" value="Unassembled WGS sequence"/>
</dbReference>
<reference evidence="1" key="1">
    <citation type="journal article" date="2021" name="Sci. Rep.">
        <title>Diploid genomic architecture of Nitzschia inconspicua, an elite biomass production diatom.</title>
        <authorList>
            <person name="Oliver A."/>
            <person name="Podell S."/>
            <person name="Pinowska A."/>
            <person name="Traller J.C."/>
            <person name="Smith S.R."/>
            <person name="McClure R."/>
            <person name="Beliaev A."/>
            <person name="Bohutskyi P."/>
            <person name="Hill E.A."/>
            <person name="Rabines A."/>
            <person name="Zheng H."/>
            <person name="Allen L.Z."/>
            <person name="Kuo A."/>
            <person name="Grigoriev I.V."/>
            <person name="Allen A.E."/>
            <person name="Hazlebeck D."/>
            <person name="Allen E.E."/>
        </authorList>
    </citation>
    <scope>NUCLEOTIDE SEQUENCE</scope>
    <source>
        <strain evidence="1">Hildebrandi</strain>
    </source>
</reference>
<dbReference type="EMBL" id="JAGRRH010000012">
    <property type="protein sequence ID" value="KAG7362038.1"/>
    <property type="molecule type" value="Genomic_DNA"/>
</dbReference>
<dbReference type="AlphaFoldDB" id="A0A9K3PWA7"/>
<organism evidence="1 2">
    <name type="scientific">Nitzschia inconspicua</name>
    <dbReference type="NCBI Taxonomy" id="303405"/>
    <lineage>
        <taxon>Eukaryota</taxon>
        <taxon>Sar</taxon>
        <taxon>Stramenopiles</taxon>
        <taxon>Ochrophyta</taxon>
        <taxon>Bacillariophyta</taxon>
        <taxon>Bacillariophyceae</taxon>
        <taxon>Bacillariophycidae</taxon>
        <taxon>Bacillariales</taxon>
        <taxon>Bacillariaceae</taxon>
        <taxon>Nitzschia</taxon>
    </lineage>
</organism>
<accession>A0A9K3PWA7</accession>
<comment type="caution">
    <text evidence="1">The sequence shown here is derived from an EMBL/GenBank/DDBJ whole genome shotgun (WGS) entry which is preliminary data.</text>
</comment>
<name>A0A9K3PWA7_9STRA</name>
<evidence type="ECO:0000313" key="2">
    <source>
        <dbReference type="Proteomes" id="UP000693970"/>
    </source>
</evidence>
<evidence type="ECO:0000313" key="1">
    <source>
        <dbReference type="EMBL" id="KAG7362038.1"/>
    </source>
</evidence>
<gene>
    <name evidence="1" type="ORF">IV203_025704</name>
</gene>